<dbReference type="AlphaFoldDB" id="X1SH74"/>
<evidence type="ECO:0000313" key="1">
    <source>
        <dbReference type="EMBL" id="GAI92328.1"/>
    </source>
</evidence>
<sequence length="65" mass="6989">MNKDITGPVDKVTNVVVDLGPRLIMVGSEALGTSDNISIEVAESTNEELEKLKSAHELRLVKAGR</sequence>
<dbReference type="EMBL" id="BARW01016546">
    <property type="protein sequence ID" value="GAI92328.1"/>
    <property type="molecule type" value="Genomic_DNA"/>
</dbReference>
<accession>X1SH74</accession>
<comment type="caution">
    <text evidence="1">The sequence shown here is derived from an EMBL/GenBank/DDBJ whole genome shotgun (WGS) entry which is preliminary data.</text>
</comment>
<proteinExistence type="predicted"/>
<name>X1SH74_9ZZZZ</name>
<reference evidence="1" key="1">
    <citation type="journal article" date="2014" name="Front. Microbiol.">
        <title>High frequency of phylogenetically diverse reductive dehalogenase-homologous genes in deep subseafloor sedimentary metagenomes.</title>
        <authorList>
            <person name="Kawai M."/>
            <person name="Futagami T."/>
            <person name="Toyoda A."/>
            <person name="Takaki Y."/>
            <person name="Nishi S."/>
            <person name="Hori S."/>
            <person name="Arai W."/>
            <person name="Tsubouchi T."/>
            <person name="Morono Y."/>
            <person name="Uchiyama I."/>
            <person name="Ito T."/>
            <person name="Fujiyama A."/>
            <person name="Inagaki F."/>
            <person name="Takami H."/>
        </authorList>
    </citation>
    <scope>NUCLEOTIDE SEQUENCE</scope>
    <source>
        <strain evidence="1">Expedition CK06-06</strain>
    </source>
</reference>
<gene>
    <name evidence="1" type="ORF">S12H4_28793</name>
</gene>
<organism evidence="1">
    <name type="scientific">marine sediment metagenome</name>
    <dbReference type="NCBI Taxonomy" id="412755"/>
    <lineage>
        <taxon>unclassified sequences</taxon>
        <taxon>metagenomes</taxon>
        <taxon>ecological metagenomes</taxon>
    </lineage>
</organism>
<protein>
    <submittedName>
        <fullName evidence="1">Uncharacterized protein</fullName>
    </submittedName>
</protein>